<feature type="domain" description="CAAX prenyl protease 2/Lysostaphin resistance protein A-like" evidence="4">
    <location>
        <begin position="1684"/>
        <end position="1765"/>
    </location>
</feature>
<organism evidence="6 7">
    <name type="scientific">Rhododendron simsii</name>
    <name type="common">Sims's rhododendron</name>
    <dbReference type="NCBI Taxonomy" id="118357"/>
    <lineage>
        <taxon>Eukaryota</taxon>
        <taxon>Viridiplantae</taxon>
        <taxon>Streptophyta</taxon>
        <taxon>Embryophyta</taxon>
        <taxon>Tracheophyta</taxon>
        <taxon>Spermatophyta</taxon>
        <taxon>Magnoliopsida</taxon>
        <taxon>eudicotyledons</taxon>
        <taxon>Gunneridae</taxon>
        <taxon>Pentapetalae</taxon>
        <taxon>asterids</taxon>
        <taxon>Ericales</taxon>
        <taxon>Ericaceae</taxon>
        <taxon>Ericoideae</taxon>
        <taxon>Rhodoreae</taxon>
        <taxon>Rhododendron</taxon>
    </lineage>
</organism>
<evidence type="ECO:0000259" key="5">
    <source>
        <dbReference type="Pfam" id="PF24930"/>
    </source>
</evidence>
<feature type="compositionally biased region" description="Polar residues" evidence="2">
    <location>
        <begin position="993"/>
        <end position="1020"/>
    </location>
</feature>
<keyword evidence="3" id="KW-0812">Transmembrane</keyword>
<dbReference type="OrthoDB" id="5954035at2759"/>
<feature type="region of interest" description="Disordered" evidence="2">
    <location>
        <begin position="888"/>
        <end position="907"/>
    </location>
</feature>
<feature type="transmembrane region" description="Helical" evidence="3">
    <location>
        <begin position="1584"/>
        <end position="1605"/>
    </location>
</feature>
<feature type="transmembrane region" description="Helical" evidence="3">
    <location>
        <begin position="1797"/>
        <end position="1816"/>
    </location>
</feature>
<comment type="similarity">
    <text evidence="1">Belongs to the AB hydrolase superfamily. AB hydrolase 4 family.</text>
</comment>
<reference evidence="6" key="1">
    <citation type="submission" date="2019-11" db="EMBL/GenBank/DDBJ databases">
        <authorList>
            <person name="Liu Y."/>
            <person name="Hou J."/>
            <person name="Li T.-Q."/>
            <person name="Guan C.-H."/>
            <person name="Wu X."/>
            <person name="Wu H.-Z."/>
            <person name="Ling F."/>
            <person name="Zhang R."/>
            <person name="Shi X.-G."/>
            <person name="Ren J.-P."/>
            <person name="Chen E.-F."/>
            <person name="Sun J.-M."/>
        </authorList>
    </citation>
    <scope>NUCLEOTIDE SEQUENCE</scope>
    <source>
        <strain evidence="6">Adult_tree_wgs_1</strain>
        <tissue evidence="6">Leaves</tissue>
    </source>
</reference>
<keyword evidence="3" id="KW-1133">Transmembrane helix</keyword>
<feature type="compositionally biased region" description="Basic and acidic residues" evidence="2">
    <location>
        <begin position="1450"/>
        <end position="1462"/>
    </location>
</feature>
<evidence type="ECO:0000256" key="1">
    <source>
        <dbReference type="ARBA" id="ARBA00010884"/>
    </source>
</evidence>
<name>A0A834LQF8_RHOSS</name>
<dbReference type="GO" id="GO:0034338">
    <property type="term" value="F:short-chain carboxylesterase activity"/>
    <property type="evidence" value="ECO:0007669"/>
    <property type="project" value="TreeGrafter"/>
</dbReference>
<gene>
    <name evidence="6" type="ORF">RHSIM_Rhsim05G0002500</name>
</gene>
<feature type="domain" description="DUF7750" evidence="5">
    <location>
        <begin position="635"/>
        <end position="698"/>
    </location>
</feature>
<dbReference type="Proteomes" id="UP000626092">
    <property type="component" value="Unassembled WGS sequence"/>
</dbReference>
<dbReference type="InterPro" id="IPR003675">
    <property type="entry name" value="Rce1/LyrA-like_dom"/>
</dbReference>
<feature type="compositionally biased region" description="Polar residues" evidence="2">
    <location>
        <begin position="1435"/>
        <end position="1448"/>
    </location>
</feature>
<dbReference type="PANTHER" id="PTHR10794">
    <property type="entry name" value="ABHYDROLASE DOMAIN-CONTAINING PROTEIN"/>
    <property type="match status" value="1"/>
</dbReference>
<dbReference type="InterPro" id="IPR056652">
    <property type="entry name" value="DUF7750"/>
</dbReference>
<dbReference type="InterPro" id="IPR029058">
    <property type="entry name" value="AB_hydrolase_fold"/>
</dbReference>
<dbReference type="EMBL" id="WJXA01000005">
    <property type="protein sequence ID" value="KAF7143665.1"/>
    <property type="molecule type" value="Genomic_DNA"/>
</dbReference>
<dbReference type="GO" id="GO:0047372">
    <property type="term" value="F:monoacylglycerol lipase activity"/>
    <property type="evidence" value="ECO:0007669"/>
    <property type="project" value="TreeGrafter"/>
</dbReference>
<accession>A0A834LQF8</accession>
<feature type="compositionally biased region" description="Basic and acidic residues" evidence="2">
    <location>
        <begin position="977"/>
        <end position="989"/>
    </location>
</feature>
<dbReference type="PANTHER" id="PTHR10794:SF92">
    <property type="entry name" value="EMBRYOGENESIS-ASSOCIATED PROTEIN EMB8"/>
    <property type="match status" value="1"/>
</dbReference>
<evidence type="ECO:0000259" key="4">
    <source>
        <dbReference type="Pfam" id="PF02517"/>
    </source>
</evidence>
<dbReference type="InterPro" id="IPR050960">
    <property type="entry name" value="AB_hydrolase_4_sf"/>
</dbReference>
<dbReference type="GO" id="GO:0080120">
    <property type="term" value="P:CAAX-box protein maturation"/>
    <property type="evidence" value="ECO:0007669"/>
    <property type="project" value="UniProtKB-ARBA"/>
</dbReference>
<evidence type="ECO:0008006" key="8">
    <source>
        <dbReference type="Google" id="ProtNLM"/>
    </source>
</evidence>
<feature type="transmembrane region" description="Helical" evidence="3">
    <location>
        <begin position="1635"/>
        <end position="1655"/>
    </location>
</feature>
<sequence length="1833" mass="201175">MSVKSTFNGTRQNSPLTSIRNLGVLPSRAFQVRECRVWRRRRLKTNRKPVLVRSLLGPSPFGDLFQNLVSHFPSLNSLDLIAPVVGLTSGVVLTLYLSRFKSNHNSRVSDVGEWRLFSSPTQFNRFVMLRCPSMSFQGSDQLLNEERHLVKLNSGRIQVRLSGGDDLVEERERLVYQRVCVGTEDGGVISLDWPSNLELKEELGLDTTVLLIPGTAQGSMDKDIRSFVCELLTRGYFPVVVNPRGCAGSPLTTPRLFTAADSDDICTAIQFINQARPWTTLMGVGWGYGASMLTKYLAEVGDRTPLTAATCIDNPFDLEEATRSSPYHTALDQKLTDGLKDILRSNKELFRGGAKGFDVEKALLAKSVQDFEKTISMVSHGFDAIEDFYANSSTRGVIGNVKIPVLFIQNDDGTVPLFFIPRSLIAENPFTSLLLCSCSPSKVIESGRSAICWYQRLTIEINESNKIMRWKHVDRRFDALYTGLHLTLLGPSGWGSLVQVCMPYVQWLAAVELGLLKGRHPFLKDSVALNSSNGLPRVEGRASDKRGRLNKILNASPSNVLDRYGLYPLEKVFGESDTSVIIRSKFGRESQKKSEIEDKGLQRDNNGLLEQTSFCNAVYAELVNKEASPIDDGRGQVLQTAQVVMNMLDVTMPNSLTEEQKKKVLNAVGQGETVMKALQDAVPEDVREKLTTAASGILRNWGANLKLDSHLNIGPIPTVPSEIQSEMNERAGVSSAGGYEDPHSEDPRTRVVDLEDYSDSQILVEKPAGGVNSECLASDTLHKMTGYGHFQSTTHGGNVSCSIKEDIIEGESNHENGCISRETDAEYYGYNENESAAGGKPYCPGWSVIASGTDDVTVVMDKVDQNGLVESDKKEGDDIQENVGIVTNLSTDPNKTMPSTEAEEGLSVSSFEAQPMKREGSMHSVHNQNSYDPATFSVSQALDALTGIDDSTQVAVSSVFCVLEDMITQLEFEKADETKVDKKEVEDGRAGSLSKNHQLINDYNSMSNDENNNDLSSQSDMENDLPSYDGIDLHNNARSRWEEEGRPISSPASVLGNSISSSRENSVVRHINDEIGTGEDLLRSKLLAKQPNKVRHLFNSPLYITTSPYSDPLYKEYLPESLLSKTQSKSLDSDTTTTLFLDYFPEEGQWKLLEQRGNNEHAAGDVDEGDRKDIRAHSPSKAATIEVIKPLYVIMDAGQQQEPVREYGTVDYTYQKCVINNCTSEELMSFVKSTILDALKVEVGRRLSVAKTKEMEPNLAKDLEEIANAVSLAAGHILSWDVKNHNSEKLGTLNGEHIVKVISLAVQETNYVRRLLPLGIVVGLSLAALRKSFNVATVNRSAQNETITLDQISQSAERNCMLSETDGDLMFLHEVDLKHNMSRSKDWGKAELGKLNNAKIMVGAVTAAIGASAVTAAIGASALLVHQQDSDEGNETSTVLSKTFGNKGNHQKEPGKLEEDISEKSENGIVTSFADKAMSVAGSMVPMKANGEVDHKRLVAMLAELGQKGGMLKLVGKIALLWGGVRGAISLTGRLILFLNIAERPLLQRILGFVCMVLILWSPFAVPLLPALVKSWVTHSSSKFAELVCIAGLYGSITMLIAIWGRRIRGYDNPFEQYGLDFSSSSKIQNVLKGFVGGVMLVLSMHTVNLLLGCVRLSWPSTVLSCPSDVVNWLKVFAKMLLLVGQGIITATGVALVEELLFRSWLPDEIATDLGYYRGIIFSGLAFSVSQRSPWAIPSLWLLSMGLAGARERSQGSLSIPVGLRSGIMASSFVLQKGGILTYQANYPMWVTSTHPLQPFSGLVGLAFGLLVAIILHPRQPLHQQKNSWPAPE</sequence>
<evidence type="ECO:0000313" key="7">
    <source>
        <dbReference type="Proteomes" id="UP000626092"/>
    </source>
</evidence>
<feature type="transmembrane region" description="Helical" evidence="3">
    <location>
        <begin position="1676"/>
        <end position="1697"/>
    </location>
</feature>
<feature type="transmembrane region" description="Helical" evidence="3">
    <location>
        <begin position="1550"/>
        <end position="1572"/>
    </location>
</feature>
<proteinExistence type="inferred from homology"/>
<evidence type="ECO:0000313" key="6">
    <source>
        <dbReference type="EMBL" id="KAF7143665.1"/>
    </source>
</evidence>
<feature type="region of interest" description="Disordered" evidence="2">
    <location>
        <begin position="1427"/>
        <end position="1462"/>
    </location>
</feature>
<keyword evidence="7" id="KW-1185">Reference proteome</keyword>
<dbReference type="SUPFAM" id="SSF53474">
    <property type="entry name" value="alpha/beta-Hydrolases"/>
    <property type="match status" value="1"/>
</dbReference>
<dbReference type="Pfam" id="PF02517">
    <property type="entry name" value="Rce1-like"/>
    <property type="match status" value="1"/>
</dbReference>
<evidence type="ECO:0000256" key="3">
    <source>
        <dbReference type="SAM" id="Phobius"/>
    </source>
</evidence>
<feature type="transmembrane region" description="Helical" evidence="3">
    <location>
        <begin position="1518"/>
        <end position="1538"/>
    </location>
</feature>
<protein>
    <recommendedName>
        <fullName evidence="8">Embryogenesis-associated protein EMB8</fullName>
    </recommendedName>
</protein>
<keyword evidence="3" id="KW-0472">Membrane</keyword>
<dbReference type="Gene3D" id="3.40.50.1820">
    <property type="entry name" value="alpha/beta hydrolase"/>
    <property type="match status" value="1"/>
</dbReference>
<feature type="compositionally biased region" description="Polar residues" evidence="2">
    <location>
        <begin position="888"/>
        <end position="899"/>
    </location>
</feature>
<evidence type="ECO:0000256" key="2">
    <source>
        <dbReference type="SAM" id="MobiDB-lite"/>
    </source>
</evidence>
<feature type="region of interest" description="Disordered" evidence="2">
    <location>
        <begin position="977"/>
        <end position="1031"/>
    </location>
</feature>
<dbReference type="Pfam" id="PF24930">
    <property type="entry name" value="DUF7750"/>
    <property type="match status" value="1"/>
</dbReference>
<comment type="caution">
    <text evidence="6">The sequence shown here is derived from an EMBL/GenBank/DDBJ whole genome shotgun (WGS) entry which is preliminary data.</text>
</comment>
<dbReference type="GO" id="GO:0004175">
    <property type="term" value="F:endopeptidase activity"/>
    <property type="evidence" value="ECO:0007669"/>
    <property type="project" value="UniProtKB-ARBA"/>
</dbReference>